<organism evidence="1 2">
    <name type="scientific">Flavobacterium jejuense</name>
    <dbReference type="NCBI Taxonomy" id="1544455"/>
    <lineage>
        <taxon>Bacteria</taxon>
        <taxon>Pseudomonadati</taxon>
        <taxon>Bacteroidota</taxon>
        <taxon>Flavobacteriia</taxon>
        <taxon>Flavobacteriales</taxon>
        <taxon>Flavobacteriaceae</taxon>
        <taxon>Flavobacterium</taxon>
    </lineage>
</organism>
<dbReference type="Gene3D" id="2.60.40.1120">
    <property type="entry name" value="Carboxypeptidase-like, regulatory domain"/>
    <property type="match status" value="1"/>
</dbReference>
<dbReference type="SUPFAM" id="SSF49464">
    <property type="entry name" value="Carboxypeptidase regulatory domain-like"/>
    <property type="match status" value="1"/>
</dbReference>
<name>A0ABX0IRN7_9FLAO</name>
<evidence type="ECO:0000313" key="1">
    <source>
        <dbReference type="EMBL" id="NHN26193.1"/>
    </source>
</evidence>
<evidence type="ECO:0000313" key="2">
    <source>
        <dbReference type="Proteomes" id="UP000817854"/>
    </source>
</evidence>
<comment type="caution">
    <text evidence="1">The sequence shown here is derived from an EMBL/GenBank/DDBJ whole genome shotgun (WGS) entry which is preliminary data.</text>
</comment>
<dbReference type="InterPro" id="IPR008969">
    <property type="entry name" value="CarboxyPept-like_regulatory"/>
</dbReference>
<reference evidence="1 2" key="3">
    <citation type="submission" date="2020-02" db="EMBL/GenBank/DDBJ databases">
        <title>Flavobacterium profundi sp. nov., isolated from a deep-sea seamount.</title>
        <authorList>
            <person name="Zhang D.-C."/>
        </authorList>
    </citation>
    <scope>NUCLEOTIDE SEQUENCE [LARGE SCALE GENOMIC DNA]</scope>
    <source>
        <strain evidence="1 2">EC11</strain>
    </source>
</reference>
<reference evidence="1 2" key="2">
    <citation type="submission" date="2019-05" db="EMBL/GenBank/DDBJ databases">
        <authorList>
            <person name="Lianzixin W."/>
        </authorList>
    </citation>
    <scope>NUCLEOTIDE SEQUENCE [LARGE SCALE GENOMIC DNA]</scope>
    <source>
        <strain evidence="1 2">EC11</strain>
    </source>
</reference>
<dbReference type="EMBL" id="VEVQ02000006">
    <property type="protein sequence ID" value="NHN26193.1"/>
    <property type="molecule type" value="Genomic_DNA"/>
</dbReference>
<reference evidence="2" key="1">
    <citation type="submission" date="2019-05" db="EMBL/GenBank/DDBJ databases">
        <title>Flavobacterium profundi sp. nov., isolated from a deep-sea seamount.</title>
        <authorList>
            <person name="Zhang D.-C."/>
        </authorList>
    </citation>
    <scope>NUCLEOTIDE SEQUENCE [LARGE SCALE GENOMIC DNA]</scope>
    <source>
        <strain evidence="2">EC11</strain>
    </source>
</reference>
<accession>A0ABX0IRN7</accession>
<evidence type="ECO:0008006" key="3">
    <source>
        <dbReference type="Google" id="ProtNLM"/>
    </source>
</evidence>
<dbReference type="Proteomes" id="UP000817854">
    <property type="component" value="Unassembled WGS sequence"/>
</dbReference>
<keyword evidence="2" id="KW-1185">Reference proteome</keyword>
<protein>
    <recommendedName>
        <fullName evidence="3">TonB-dependent receptor SusC</fullName>
    </recommendedName>
</protein>
<dbReference type="RefSeq" id="WP_140962517.1">
    <property type="nucleotide sequence ID" value="NZ_VEVQ02000006.1"/>
</dbReference>
<proteinExistence type="predicted"/>
<gene>
    <name evidence="1" type="ORF">FIA58_010940</name>
</gene>
<sequence length="276" mass="32160">MKNIFILISSSMTLFNVHCQTIKDTLFNEVYIIKTENIIKNDNALFIDIAIETKKTPVVLMSSDRNVSAKLFCDSRIFLPEQNKFILITPDWEFIKEIREIEKREGIHIKAEKHKFYYIERNITDCKIDSLSRSIHDVRNPITLNYKEVKNVISEKSTKKIRGFILDNAEYTKTKVPIVGAVIEVKATERKTYTDQDGKFEIEAKKGDTLIVSGFGIKTVEILITKKECYKVDLNSNMYEPLMGGKHGRKYKRQQRKIERSMELKIKNGFYDCPIE</sequence>
<dbReference type="Pfam" id="PF13715">
    <property type="entry name" value="CarbopepD_reg_2"/>
    <property type="match status" value="1"/>
</dbReference>